<evidence type="ECO:0000259" key="3">
    <source>
        <dbReference type="PROSITE" id="PS50222"/>
    </source>
</evidence>
<keyword evidence="1" id="KW-0106">Calcium</keyword>
<dbReference type="GO" id="GO:0005509">
    <property type="term" value="F:calcium ion binding"/>
    <property type="evidence" value="ECO:0007669"/>
    <property type="project" value="InterPro"/>
</dbReference>
<dbReference type="InterPro" id="IPR018247">
    <property type="entry name" value="EF_Hand_1_Ca_BS"/>
</dbReference>
<reference evidence="4" key="1">
    <citation type="submission" date="2021-01" db="EMBL/GenBank/DDBJ databases">
        <authorList>
            <person name="Corre E."/>
            <person name="Pelletier E."/>
            <person name="Niang G."/>
            <person name="Scheremetjew M."/>
            <person name="Finn R."/>
            <person name="Kale V."/>
            <person name="Holt S."/>
            <person name="Cochrane G."/>
            <person name="Meng A."/>
            <person name="Brown T."/>
            <person name="Cohen L."/>
        </authorList>
    </citation>
    <scope>NUCLEOTIDE SEQUENCE</scope>
    <source>
        <strain evidence="4">RCC3387</strain>
    </source>
</reference>
<dbReference type="SMART" id="SM00054">
    <property type="entry name" value="EFh"/>
    <property type="match status" value="5"/>
</dbReference>
<dbReference type="Gene3D" id="1.10.238.10">
    <property type="entry name" value="EF-hand"/>
    <property type="match status" value="3"/>
</dbReference>
<accession>A0A6V0I2U0</accession>
<dbReference type="InterPro" id="IPR002048">
    <property type="entry name" value="EF_hand_dom"/>
</dbReference>
<dbReference type="AlphaFoldDB" id="A0A6V0I2U0"/>
<name>A0A6V0I2U0_9DINO</name>
<gene>
    <name evidence="4" type="ORF">BRAN1462_LOCUS60252</name>
</gene>
<dbReference type="Pfam" id="PF13405">
    <property type="entry name" value="EF-hand_6"/>
    <property type="match status" value="1"/>
</dbReference>
<evidence type="ECO:0000256" key="1">
    <source>
        <dbReference type="ARBA" id="ARBA00022837"/>
    </source>
</evidence>
<feature type="domain" description="EF-hand" evidence="3">
    <location>
        <begin position="527"/>
        <end position="562"/>
    </location>
</feature>
<protein>
    <recommendedName>
        <fullName evidence="3">EF-hand domain-containing protein</fullName>
    </recommendedName>
</protein>
<dbReference type="EMBL" id="HBGW01094956">
    <property type="protein sequence ID" value="CAD9642430.1"/>
    <property type="molecule type" value="Transcribed_RNA"/>
</dbReference>
<feature type="compositionally biased region" description="Basic and acidic residues" evidence="2">
    <location>
        <begin position="766"/>
        <end position="779"/>
    </location>
</feature>
<evidence type="ECO:0000256" key="2">
    <source>
        <dbReference type="SAM" id="MobiDB-lite"/>
    </source>
</evidence>
<dbReference type="SUPFAM" id="SSF47473">
    <property type="entry name" value="EF-hand"/>
    <property type="match status" value="2"/>
</dbReference>
<dbReference type="InterPro" id="IPR011992">
    <property type="entry name" value="EF-hand-dom_pair"/>
</dbReference>
<proteinExistence type="predicted"/>
<dbReference type="PROSITE" id="PS50222">
    <property type="entry name" value="EF_HAND_2"/>
    <property type="match status" value="1"/>
</dbReference>
<evidence type="ECO:0000313" key="4">
    <source>
        <dbReference type="EMBL" id="CAD9642430.1"/>
    </source>
</evidence>
<feature type="region of interest" description="Disordered" evidence="2">
    <location>
        <begin position="730"/>
        <end position="779"/>
    </location>
</feature>
<organism evidence="4">
    <name type="scientific">Zooxanthella nutricula</name>
    <dbReference type="NCBI Taxonomy" id="1333877"/>
    <lineage>
        <taxon>Eukaryota</taxon>
        <taxon>Sar</taxon>
        <taxon>Alveolata</taxon>
        <taxon>Dinophyceae</taxon>
        <taxon>Peridiniales</taxon>
        <taxon>Peridiniales incertae sedis</taxon>
        <taxon>Zooxanthella</taxon>
    </lineage>
</organism>
<sequence>MAKKLDLAASAMFQDRGGSNTHKALEKDRAVLIALLAERGDGSFMRGWRRELDPDGTLVVSFSDFLTVATKLSYFGDCMGLFAQGDSVNTMTLAELHPEHGGLLNRFQAWVKAEFGDPLEWFKWLDSDGTGEVPYEDFAARCTRRGFESTAEELRLIWEICDHEADGSLALGDVVFLELDPIARSQQLFKVKLGKMIQWRQQTSEEFIKHLEEMKKEGAGKHKAHRKAPRAWMERYFETMPTVACYAKQMRAIEAKERGKKAYRKLCTHMRRTYVQEVRAFRRAMNPYGCELTPMQLRSYCSKHGLTLHTTDLWRHLDADNDGSIKLEEFSIHNALLLGKFFQWAKVKYGSCAAIWKQPEAAATSRKMTGTWFSEKAMQASVFRETLRVLEWPEVDNDVVRKAVFNCLDLNGFGMIGLGDLQWLDTWRPADWVFAQPDPAEWEKLRALLIKLYGHLLRAWRALLDRDDSNMISWVEFRDACKRIKFDGNTAAVWRVLDDDLSGVVTMKEYDLESFGILNSFKDWAELHFGSINHAFKQLDEDKSGTVSFKELRGACRKLHWTGDVRVLFDCLDVGGGADADGKRSLALKEVAFLDKWQNLPEEEVEDDDDSTQAEKPLKVTTVPAALVESTERLASPINIHKLGFTDWRSASMSSLPPAPLGRTVSSFATKSSGLCKAGSLPKLPPSPSSPYGEKLWGREISGMTKPPQRWRKDAGGLINAARTSSKIARAHGIDVHRDPTGLPQFDGTRRAFSHRLSGLSDAASDDERPGSSPARCEH</sequence>
<dbReference type="PROSITE" id="PS00018">
    <property type="entry name" value="EF_HAND_1"/>
    <property type="match status" value="2"/>
</dbReference>